<proteinExistence type="predicted"/>
<reference evidence="3" key="1">
    <citation type="journal article" date="2014" name="Int. J. Syst. Evol. Microbiol.">
        <title>Complete genome sequence of Corynebacterium casei LMG S-19264T (=DSM 44701T), isolated from a smear-ripened cheese.</title>
        <authorList>
            <consortium name="US DOE Joint Genome Institute (JGI-PGF)"/>
            <person name="Walter F."/>
            <person name="Albersmeier A."/>
            <person name="Kalinowski J."/>
            <person name="Ruckert C."/>
        </authorList>
    </citation>
    <scope>NUCLEOTIDE SEQUENCE</scope>
    <source>
        <strain evidence="3">KCTC 32437</strain>
    </source>
</reference>
<evidence type="ECO:0000259" key="2">
    <source>
        <dbReference type="Pfam" id="PF21722"/>
    </source>
</evidence>
<accession>A0A918VVS8</accession>
<evidence type="ECO:0000313" key="3">
    <source>
        <dbReference type="EMBL" id="GHA27622.1"/>
    </source>
</evidence>
<dbReference type="Pfam" id="PF21722">
    <property type="entry name" value="Gly_rich_2"/>
    <property type="match status" value="1"/>
</dbReference>
<protein>
    <recommendedName>
        <fullName evidence="2">Glycine-rich domain-containing protein</fullName>
    </recommendedName>
</protein>
<dbReference type="EMBL" id="BMZE01000002">
    <property type="protein sequence ID" value="GHA27622.1"/>
    <property type="molecule type" value="Genomic_DNA"/>
</dbReference>
<organism evidence="3 4">
    <name type="scientific">Devosia pacifica</name>
    <dbReference type="NCBI Taxonomy" id="1335967"/>
    <lineage>
        <taxon>Bacteria</taxon>
        <taxon>Pseudomonadati</taxon>
        <taxon>Pseudomonadota</taxon>
        <taxon>Alphaproteobacteria</taxon>
        <taxon>Hyphomicrobiales</taxon>
        <taxon>Devosiaceae</taxon>
        <taxon>Devosia</taxon>
    </lineage>
</organism>
<dbReference type="InterPro" id="IPR049304">
    <property type="entry name" value="Gly_rich_dom"/>
</dbReference>
<feature type="domain" description="Glycine-rich" evidence="2">
    <location>
        <begin position="35"/>
        <end position="236"/>
    </location>
</feature>
<gene>
    <name evidence="3" type="ORF">GCM10007989_24360</name>
</gene>
<evidence type="ECO:0000313" key="4">
    <source>
        <dbReference type="Proteomes" id="UP000646579"/>
    </source>
</evidence>
<feature type="region of interest" description="Disordered" evidence="1">
    <location>
        <begin position="197"/>
        <end position="226"/>
    </location>
</feature>
<reference evidence="3" key="2">
    <citation type="submission" date="2020-09" db="EMBL/GenBank/DDBJ databases">
        <authorList>
            <person name="Sun Q."/>
            <person name="Kim S."/>
        </authorList>
    </citation>
    <scope>NUCLEOTIDE SEQUENCE</scope>
    <source>
        <strain evidence="3">KCTC 32437</strain>
    </source>
</reference>
<feature type="compositionally biased region" description="Gly residues" evidence="1">
    <location>
        <begin position="211"/>
        <end position="226"/>
    </location>
</feature>
<sequence>MANLSELMGGGSVSGILDEQVFDASGTWTKHEDAAAGDIVEIEMHGAAGGGYSYSGSGRYVWSGQPGSYVRFRVFARHLAASQPVIVGSGGAPNGGSGGGTEFAGVFLQGGSGGYYDVDYPTSTFNNAFVPRISSAIDWRAMDVYDAQIGNNSTETGYRPALFFMCGGSAGYFRDSSIGYRKDTLFGGKAGDIRDRSGNVQGTRGTFDGENPGGSGGATASGTAGKGGNGRVIIRVLKGAA</sequence>
<name>A0A918VVS8_9HYPH</name>
<comment type="caution">
    <text evidence="3">The sequence shown here is derived from an EMBL/GenBank/DDBJ whole genome shotgun (WGS) entry which is preliminary data.</text>
</comment>
<dbReference type="Proteomes" id="UP000646579">
    <property type="component" value="Unassembled WGS sequence"/>
</dbReference>
<keyword evidence="4" id="KW-1185">Reference proteome</keyword>
<dbReference type="AlphaFoldDB" id="A0A918VVS8"/>
<dbReference type="RefSeq" id="WP_189425940.1">
    <property type="nucleotide sequence ID" value="NZ_BMZE01000002.1"/>
</dbReference>
<evidence type="ECO:0000256" key="1">
    <source>
        <dbReference type="SAM" id="MobiDB-lite"/>
    </source>
</evidence>